<gene>
    <name evidence="2" type="ORF">FRIFI_1391</name>
</gene>
<proteinExistence type="predicted"/>
<dbReference type="PANTHER" id="PTHR37813:SF1">
    <property type="entry name" value="FELS-2 PROPHAGE PROTEIN"/>
    <property type="match status" value="1"/>
</dbReference>
<dbReference type="NCBIfam" id="TIGR01760">
    <property type="entry name" value="tape_meas_TP901"/>
    <property type="match status" value="1"/>
</dbReference>
<dbReference type="AlphaFoldDB" id="A0A2P2BRE3"/>
<keyword evidence="3" id="KW-1185">Reference proteome</keyword>
<keyword evidence="1" id="KW-1188">Viral release from host cell</keyword>
<dbReference type="KEGG" id="rhom:FRIFI_1391"/>
<organism evidence="2 3">
    <name type="scientific">Romboutsia hominis</name>
    <dbReference type="NCBI Taxonomy" id="1507512"/>
    <lineage>
        <taxon>Bacteria</taxon>
        <taxon>Bacillati</taxon>
        <taxon>Bacillota</taxon>
        <taxon>Clostridia</taxon>
        <taxon>Peptostreptococcales</taxon>
        <taxon>Peptostreptococcaceae</taxon>
        <taxon>Romboutsia</taxon>
    </lineage>
</organism>
<evidence type="ECO:0000313" key="3">
    <source>
        <dbReference type="Proteomes" id="UP000245695"/>
    </source>
</evidence>
<evidence type="ECO:0000256" key="1">
    <source>
        <dbReference type="ARBA" id="ARBA00022612"/>
    </source>
</evidence>
<reference evidence="2 3" key="1">
    <citation type="submission" date="2014-09" db="EMBL/GenBank/DDBJ databases">
        <authorList>
            <person name="Hornung B.V."/>
        </authorList>
    </citation>
    <scope>NUCLEOTIDE SEQUENCE [LARGE SCALE GENOMIC DNA]</scope>
    <source>
        <strain evidence="2 3">FRIFI</strain>
    </source>
</reference>
<dbReference type="EMBL" id="LN650648">
    <property type="protein sequence ID" value="CEI72926.1"/>
    <property type="molecule type" value="Genomic_DNA"/>
</dbReference>
<accession>A0A2P2BRE3</accession>
<dbReference type="Proteomes" id="UP000245695">
    <property type="component" value="Chromosome 1"/>
</dbReference>
<dbReference type="PANTHER" id="PTHR37813">
    <property type="entry name" value="FELS-2 PROPHAGE PROTEIN"/>
    <property type="match status" value="1"/>
</dbReference>
<dbReference type="InterPro" id="IPR010090">
    <property type="entry name" value="Phage_tape_meas"/>
</dbReference>
<name>A0A2P2BRE3_9FIRM</name>
<evidence type="ECO:0000313" key="2">
    <source>
        <dbReference type="EMBL" id="CEI72926.1"/>
    </source>
</evidence>
<sequence length="129" mass="13325">MSINAGTAMGYLDLDIKGFQNGIKTATQQLDIFNNNTATSGQKMEALGGVMKSAGANLTKFVSVPLLGVGALSIKTAGDFQAGMSKVQAISGATSEDMKKLENMAKDMGATTKFSARDAADALSYMGMA</sequence>
<protein>
    <submittedName>
        <fullName evidence="2">Tape_meas_TP901: phage tail tape measure protein, TP901 family, core region</fullName>
    </submittedName>
</protein>
<dbReference type="RefSeq" id="WP_166505422.1">
    <property type="nucleotide sequence ID" value="NZ_LN650648.1"/>
</dbReference>